<dbReference type="Pfam" id="PF18146">
    <property type="entry name" value="CinA_KH"/>
    <property type="match status" value="1"/>
</dbReference>
<reference evidence="3 4" key="1">
    <citation type="submission" date="2023-03" db="EMBL/GenBank/DDBJ databases">
        <title>Complete genome sequence of Tepidibacter sp. SWIR-1, isolated from a deep-sea hydrothermal vent.</title>
        <authorList>
            <person name="Li X."/>
        </authorList>
    </citation>
    <scope>NUCLEOTIDE SEQUENCE [LARGE SCALE GENOMIC DNA]</scope>
    <source>
        <strain evidence="3 4">SWIR-1</strain>
    </source>
</reference>
<keyword evidence="4" id="KW-1185">Reference proteome</keyword>
<gene>
    <name evidence="1" type="primary">cinA</name>
    <name evidence="3" type="ORF">P4S50_12480</name>
</gene>
<dbReference type="NCBIfam" id="NF001813">
    <property type="entry name" value="PRK00549.1"/>
    <property type="match status" value="1"/>
</dbReference>
<protein>
    <recommendedName>
        <fullName evidence="1">Putative competence-damage inducible protein</fullName>
    </recommendedName>
</protein>
<dbReference type="Pfam" id="PF00994">
    <property type="entry name" value="MoCF_biosynth"/>
    <property type="match status" value="1"/>
</dbReference>
<dbReference type="Proteomes" id="UP001222800">
    <property type="component" value="Chromosome"/>
</dbReference>
<dbReference type="InterPro" id="IPR036653">
    <property type="entry name" value="CinA-like_C"/>
</dbReference>
<feature type="domain" description="MoaB/Mog" evidence="2">
    <location>
        <begin position="4"/>
        <end position="170"/>
    </location>
</feature>
<dbReference type="PANTHER" id="PTHR13939">
    <property type="entry name" value="NICOTINAMIDE-NUCLEOTIDE AMIDOHYDROLASE PNCC"/>
    <property type="match status" value="1"/>
</dbReference>
<sequence length="411" mass="45300">MKAEILCVGTEILLGDIVNTNAQFLAKELADLGICIYYQTVVGDNPDRLKEALKIAFSRADLVITTGGLGPTKDDLTKEVCAEFFNQKLEVNEESMNYIKEYFKSQNKNMVKSNEKQACFPKDSIILKNDCGTAPGCIIKDDNNTVMLFPGPPREMIHMFKNYAKPYLQKYQKDIFESKTLRICGIGESSVEDQIQDLIEGQTNPTIAPYAKNSEVTLRITARASSKKEAKDLIEPLKNEIYSRLAPFVYGEDDTCLEFEVAKMIINKNLTISTAESCTGGLIASKLINYPGISSVFNEGMVTYTNESKMKRLGVKKETLEKYGAVSEQTATEMAMGVAKNTKSNIGISVTGIAGPGGGSEQKPVGLVYIGICINGVTKVKQLNLKGDRNRIRNITAITALNFLRLECLNI</sequence>
<dbReference type="InterPro" id="IPR001453">
    <property type="entry name" value="MoaB/Mog_dom"/>
</dbReference>
<proteinExistence type="inferred from homology"/>
<evidence type="ECO:0000256" key="1">
    <source>
        <dbReference type="HAMAP-Rule" id="MF_00226"/>
    </source>
</evidence>
<evidence type="ECO:0000259" key="2">
    <source>
        <dbReference type="SMART" id="SM00852"/>
    </source>
</evidence>
<dbReference type="SUPFAM" id="SSF142433">
    <property type="entry name" value="CinA-like"/>
    <property type="match status" value="1"/>
</dbReference>
<dbReference type="NCBIfam" id="TIGR00199">
    <property type="entry name" value="PncC_domain"/>
    <property type="match status" value="1"/>
</dbReference>
<dbReference type="Gene3D" id="3.40.980.10">
    <property type="entry name" value="MoaB/Mog-like domain"/>
    <property type="match status" value="1"/>
</dbReference>
<dbReference type="PIRSF" id="PIRSF006728">
    <property type="entry name" value="CinA"/>
    <property type="match status" value="1"/>
</dbReference>
<name>A0ABY8E8H2_9FIRM</name>
<evidence type="ECO:0000313" key="4">
    <source>
        <dbReference type="Proteomes" id="UP001222800"/>
    </source>
</evidence>
<accession>A0ABY8E8H2</accession>
<comment type="similarity">
    <text evidence="1">Belongs to the CinA family.</text>
</comment>
<dbReference type="CDD" id="cd00885">
    <property type="entry name" value="cinA"/>
    <property type="match status" value="1"/>
</dbReference>
<dbReference type="Pfam" id="PF02464">
    <property type="entry name" value="CinA"/>
    <property type="match status" value="1"/>
</dbReference>
<dbReference type="SMART" id="SM00852">
    <property type="entry name" value="MoCF_biosynth"/>
    <property type="match status" value="1"/>
</dbReference>
<dbReference type="NCBIfam" id="TIGR00177">
    <property type="entry name" value="molyb_syn"/>
    <property type="match status" value="1"/>
</dbReference>
<dbReference type="EMBL" id="CP120733">
    <property type="protein sequence ID" value="WFD09200.1"/>
    <property type="molecule type" value="Genomic_DNA"/>
</dbReference>
<dbReference type="SUPFAM" id="SSF53218">
    <property type="entry name" value="Molybdenum cofactor biosynthesis proteins"/>
    <property type="match status" value="1"/>
</dbReference>
<dbReference type="Gene3D" id="3.90.950.20">
    <property type="entry name" value="CinA-like"/>
    <property type="match status" value="1"/>
</dbReference>
<dbReference type="Gene3D" id="3.30.70.2860">
    <property type="match status" value="1"/>
</dbReference>
<dbReference type="PANTHER" id="PTHR13939:SF0">
    <property type="entry name" value="NMN AMIDOHYDROLASE-LIKE PROTEIN YFAY"/>
    <property type="match status" value="1"/>
</dbReference>
<dbReference type="HAMAP" id="MF_00226_B">
    <property type="entry name" value="CinA_B"/>
    <property type="match status" value="1"/>
</dbReference>
<dbReference type="NCBIfam" id="TIGR00200">
    <property type="entry name" value="cinA_nterm"/>
    <property type="match status" value="1"/>
</dbReference>
<dbReference type="InterPro" id="IPR050101">
    <property type="entry name" value="CinA"/>
</dbReference>
<dbReference type="RefSeq" id="WP_277731121.1">
    <property type="nucleotide sequence ID" value="NZ_CP120733.1"/>
</dbReference>
<dbReference type="InterPro" id="IPR008136">
    <property type="entry name" value="CinA_C"/>
</dbReference>
<dbReference type="InterPro" id="IPR041424">
    <property type="entry name" value="CinA_KH"/>
</dbReference>
<dbReference type="InterPro" id="IPR008135">
    <property type="entry name" value="Competence-induced_CinA"/>
</dbReference>
<dbReference type="InterPro" id="IPR036425">
    <property type="entry name" value="MoaB/Mog-like_dom_sf"/>
</dbReference>
<evidence type="ECO:0000313" key="3">
    <source>
        <dbReference type="EMBL" id="WFD09200.1"/>
    </source>
</evidence>
<organism evidence="3 4">
    <name type="scientific">Tepidibacter hydrothermalis</name>
    <dbReference type="NCBI Taxonomy" id="3036126"/>
    <lineage>
        <taxon>Bacteria</taxon>
        <taxon>Bacillati</taxon>
        <taxon>Bacillota</taxon>
        <taxon>Clostridia</taxon>
        <taxon>Peptostreptococcales</taxon>
        <taxon>Peptostreptococcaceae</taxon>
        <taxon>Tepidibacter</taxon>
    </lineage>
</organism>